<dbReference type="EnsemblPlants" id="Kaladp0050s0209.1.v1.1">
    <property type="protein sequence ID" value="Kaladp0050s0209.1.v1.1"/>
    <property type="gene ID" value="Kaladp0050s0209.v1.1"/>
</dbReference>
<protein>
    <recommendedName>
        <fullName evidence="10">Cytochrome P450</fullName>
    </recommendedName>
</protein>
<evidence type="ECO:0000256" key="1">
    <source>
        <dbReference type="ARBA" id="ARBA00010617"/>
    </source>
</evidence>
<keyword evidence="5 6" id="KW-0349">Heme</keyword>
<keyword evidence="4 5" id="KW-0408">Iron</keyword>
<name>A0A7N0U2W1_KALFE</name>
<feature type="signal peptide" evidence="7">
    <location>
        <begin position="1"/>
        <end position="23"/>
    </location>
</feature>
<dbReference type="PRINTS" id="PR00463">
    <property type="entry name" value="EP450I"/>
</dbReference>
<dbReference type="GO" id="GO:0004497">
    <property type="term" value="F:monooxygenase activity"/>
    <property type="evidence" value="ECO:0007669"/>
    <property type="project" value="UniProtKB-KW"/>
</dbReference>
<dbReference type="GO" id="GO:0005506">
    <property type="term" value="F:iron ion binding"/>
    <property type="evidence" value="ECO:0007669"/>
    <property type="project" value="InterPro"/>
</dbReference>
<dbReference type="InterPro" id="IPR017972">
    <property type="entry name" value="Cyt_P450_CS"/>
</dbReference>
<feature type="chain" id="PRO_5029581394" description="Cytochrome P450" evidence="7">
    <location>
        <begin position="24"/>
        <end position="500"/>
    </location>
</feature>
<dbReference type="Gramene" id="Kaladp0050s0209.1.v1.1">
    <property type="protein sequence ID" value="Kaladp0050s0209.1.v1.1"/>
    <property type="gene ID" value="Kaladp0050s0209.v1.1"/>
</dbReference>
<dbReference type="FunFam" id="1.10.630.10:FF:000007">
    <property type="entry name" value="Cytochrome P450 76C4"/>
    <property type="match status" value="1"/>
</dbReference>
<accession>A0A7N0U2W1</accession>
<evidence type="ECO:0000256" key="6">
    <source>
        <dbReference type="RuleBase" id="RU000461"/>
    </source>
</evidence>
<organism evidence="8 9">
    <name type="scientific">Kalanchoe fedtschenkoi</name>
    <name type="common">Lavender scallops</name>
    <name type="synonym">South American air plant</name>
    <dbReference type="NCBI Taxonomy" id="63787"/>
    <lineage>
        <taxon>Eukaryota</taxon>
        <taxon>Viridiplantae</taxon>
        <taxon>Streptophyta</taxon>
        <taxon>Embryophyta</taxon>
        <taxon>Tracheophyta</taxon>
        <taxon>Spermatophyta</taxon>
        <taxon>Magnoliopsida</taxon>
        <taxon>eudicotyledons</taxon>
        <taxon>Gunneridae</taxon>
        <taxon>Pentapetalae</taxon>
        <taxon>Saxifragales</taxon>
        <taxon>Crassulaceae</taxon>
        <taxon>Kalanchoe</taxon>
    </lineage>
</organism>
<dbReference type="OMA" id="ENIHRKQ"/>
<dbReference type="GO" id="GO:0016705">
    <property type="term" value="F:oxidoreductase activity, acting on paired donors, with incorporation or reduction of molecular oxygen"/>
    <property type="evidence" value="ECO:0007669"/>
    <property type="project" value="InterPro"/>
</dbReference>
<dbReference type="InterPro" id="IPR002401">
    <property type="entry name" value="Cyt_P450_E_grp-I"/>
</dbReference>
<dbReference type="Gene3D" id="1.10.630.10">
    <property type="entry name" value="Cytochrome P450"/>
    <property type="match status" value="1"/>
</dbReference>
<dbReference type="PRINTS" id="PR00385">
    <property type="entry name" value="P450"/>
</dbReference>
<evidence type="ECO:0000256" key="2">
    <source>
        <dbReference type="ARBA" id="ARBA00022723"/>
    </source>
</evidence>
<evidence type="ECO:0000313" key="9">
    <source>
        <dbReference type="Proteomes" id="UP000594263"/>
    </source>
</evidence>
<keyword evidence="7" id="KW-0732">Signal</keyword>
<dbReference type="InterPro" id="IPR001128">
    <property type="entry name" value="Cyt_P450"/>
</dbReference>
<comment type="similarity">
    <text evidence="1 6">Belongs to the cytochrome P450 family.</text>
</comment>
<dbReference type="InterPro" id="IPR036396">
    <property type="entry name" value="Cyt_P450_sf"/>
</dbReference>
<evidence type="ECO:0000256" key="5">
    <source>
        <dbReference type="PIRSR" id="PIRSR602401-1"/>
    </source>
</evidence>
<keyword evidence="2 5" id="KW-0479">Metal-binding</keyword>
<comment type="cofactor">
    <cofactor evidence="5">
        <name>heme</name>
        <dbReference type="ChEBI" id="CHEBI:30413"/>
    </cofactor>
</comment>
<evidence type="ECO:0000256" key="4">
    <source>
        <dbReference type="ARBA" id="ARBA00023004"/>
    </source>
</evidence>
<feature type="binding site" description="axial binding residue" evidence="5">
    <location>
        <position position="442"/>
    </location>
    <ligand>
        <name>heme</name>
        <dbReference type="ChEBI" id="CHEBI:30413"/>
    </ligand>
    <ligandPart>
        <name>Fe</name>
        <dbReference type="ChEBI" id="CHEBI:18248"/>
    </ligandPart>
</feature>
<dbReference type="Pfam" id="PF00067">
    <property type="entry name" value="p450"/>
    <property type="match status" value="1"/>
</dbReference>
<dbReference type="AlphaFoldDB" id="A0A7N0U2W1"/>
<evidence type="ECO:0000256" key="3">
    <source>
        <dbReference type="ARBA" id="ARBA00023002"/>
    </source>
</evidence>
<proteinExistence type="inferred from homology"/>
<dbReference type="PROSITE" id="PS00086">
    <property type="entry name" value="CYTOCHROME_P450"/>
    <property type="match status" value="1"/>
</dbReference>
<dbReference type="SUPFAM" id="SSF48264">
    <property type="entry name" value="Cytochrome P450"/>
    <property type="match status" value="1"/>
</dbReference>
<keyword evidence="3 6" id="KW-0560">Oxidoreductase</keyword>
<keyword evidence="9" id="KW-1185">Reference proteome</keyword>
<keyword evidence="6" id="KW-0503">Monooxygenase</keyword>
<dbReference type="GO" id="GO:0020037">
    <property type="term" value="F:heme binding"/>
    <property type="evidence" value="ECO:0007669"/>
    <property type="project" value="InterPro"/>
</dbReference>
<dbReference type="PANTHER" id="PTHR47950:SF48">
    <property type="entry name" value="CYTOCHROME P450 FAMILY PROTEIN, EXPRESSED"/>
    <property type="match status" value="1"/>
</dbReference>
<evidence type="ECO:0000256" key="7">
    <source>
        <dbReference type="SAM" id="SignalP"/>
    </source>
</evidence>
<dbReference type="CDD" id="cd11073">
    <property type="entry name" value="CYP76-like"/>
    <property type="match status" value="1"/>
</dbReference>
<dbReference type="PANTHER" id="PTHR47950">
    <property type="entry name" value="CYTOCHROME P450, FAMILY 76, SUBFAMILY C, POLYPEPTIDE 5-RELATED"/>
    <property type="match status" value="1"/>
</dbReference>
<evidence type="ECO:0000313" key="8">
    <source>
        <dbReference type="EnsemblPlants" id="Kaladp0050s0209.1.v1.1"/>
    </source>
</evidence>
<dbReference type="Proteomes" id="UP000594263">
    <property type="component" value="Unplaced"/>
</dbReference>
<sequence length="500" mass="56158">MDVLTSFVFLLLFISSLVLLAESATRRCSNLPPGPWRLPVIGNLHQLGAKTHRSLHKLAQTHGDIMCLQLGQLTTIIISSPSAARQVLQKQDQAFANRSLVDAIRCAGHHEKSVVFLPLSPKWRQLRKICNSWIFSSQRIHASERLREQKLHELVTELRGSSSRGAVVWIGEVTFRASLNLMSNIFLSTDLDEPNSGKSLEFKKSFMSLLELVGKPNLTDFFPWLAIVDPQRIRARVRRLFVEILSFMDSIIDQRMAERQQPGRNEGQDRDVLDTLLNMAEDDHEDLTRIDIKHLLLDLFVAATDTTSGTLEWAMSELMRNPEAMARAKAELDGVIGRGEQVKDSDVPRLPYLQAIVKETLRLHPVFPFLLPRKTARDEELCGYKIPKGAQVLVNAWAIGRDRGAWGDDPDGFRPERFLGSDVDFRGGSFELIPFGSGRRICVGMPLAGRMLHLTLGSLVNCFDWKLEANGEEAEDIDMGEVFGLTLQRAKPLRAVPVAV</sequence>
<reference evidence="8" key="1">
    <citation type="submission" date="2021-01" db="UniProtKB">
        <authorList>
            <consortium name="EnsemblPlants"/>
        </authorList>
    </citation>
    <scope>IDENTIFICATION</scope>
</reference>
<evidence type="ECO:0008006" key="10">
    <source>
        <dbReference type="Google" id="ProtNLM"/>
    </source>
</evidence>